<protein>
    <submittedName>
        <fullName evidence="7">Carboxypeptidase</fullName>
    </submittedName>
</protein>
<keyword evidence="5" id="KW-0325">Glycoprotein</keyword>
<evidence type="ECO:0000256" key="5">
    <source>
        <dbReference type="ARBA" id="ARBA00023180"/>
    </source>
</evidence>
<keyword evidence="8" id="KW-1185">Reference proteome</keyword>
<dbReference type="SUPFAM" id="SSF53474">
    <property type="entry name" value="alpha/beta-Hydrolases"/>
    <property type="match status" value="1"/>
</dbReference>
<dbReference type="InterPro" id="IPR029058">
    <property type="entry name" value="AB_hydrolase_fold"/>
</dbReference>
<evidence type="ECO:0000256" key="2">
    <source>
        <dbReference type="ARBA" id="ARBA00022670"/>
    </source>
</evidence>
<evidence type="ECO:0000256" key="4">
    <source>
        <dbReference type="ARBA" id="ARBA00022801"/>
    </source>
</evidence>
<evidence type="ECO:0000256" key="3">
    <source>
        <dbReference type="ARBA" id="ARBA00022729"/>
    </source>
</evidence>
<keyword evidence="1 7" id="KW-0121">Carboxypeptidase</keyword>
<dbReference type="Proteomes" id="UP001227095">
    <property type="component" value="Plasmid unnamed1"/>
</dbReference>
<sequence>MRIGLPLYIELRLDQAGRAKEDFSLQFHRIVMSFAVLLALSAPVFAQQDHGGDERPERARQAEQPTSGGIFSLIPADSTTEHVFKAPSGELPYTATVGTLDLFGQDGNRTAKIFYTAYVAKNRTAGRPLTFAFNGGPGAASAYLHLGLIGPRILEFGASSDNGTTPELRDNPESWLAFTDLVLIDPVGTGWSRAASDDAARSFYGVRQDAESLAKAIALYAQKTNRLDAPKYLLGESYGGFRAAKVAASLRNTQGILTSGIIMLSPLIEGRFLANSDDPLSAALQLPSLAAGKLEQRNQFTPEKLAEAERFAMGDYLVALAGPSPGGPAADALYGRVAELTGIPQDVVARTRGFVGDVYAKQMGGPGRIISPYDASYAVPDAYPEDVNNRNDDPILDGYTRAYGAAFAAYARNELRFSTEMTYNLLNEDVNRRWEWNGSRGGDSRSLAGASTDIRDLLSVIPTFRLMIAHGYSDALTPYGASRYVIDHLPPELAAGRAELKTYRGGHMFYTKPESRKSFAADVRTFYEANATD</sequence>
<dbReference type="PANTHER" id="PTHR11802">
    <property type="entry name" value="SERINE PROTEASE FAMILY S10 SERINE CARBOXYPEPTIDASE"/>
    <property type="match status" value="1"/>
</dbReference>
<evidence type="ECO:0000313" key="7">
    <source>
        <dbReference type="EMBL" id="WGI71495.1"/>
    </source>
</evidence>
<dbReference type="Pfam" id="PF00450">
    <property type="entry name" value="Peptidase_S10"/>
    <property type="match status" value="1"/>
</dbReference>
<keyword evidence="2" id="KW-0645">Protease</keyword>
<dbReference type="Gene3D" id="3.40.50.1820">
    <property type="entry name" value="alpha/beta hydrolase"/>
    <property type="match status" value="1"/>
</dbReference>
<dbReference type="EMBL" id="CP123001">
    <property type="protein sequence ID" value="WGI71495.1"/>
    <property type="molecule type" value="Genomic_DNA"/>
</dbReference>
<feature type="region of interest" description="Disordered" evidence="6">
    <location>
        <begin position="48"/>
        <end position="69"/>
    </location>
</feature>
<evidence type="ECO:0000313" key="8">
    <source>
        <dbReference type="Proteomes" id="UP001227095"/>
    </source>
</evidence>
<accession>A0ABY8MDG2</accession>
<organism evidence="7 8">
    <name type="scientific">Neorhizobium petrolearium</name>
    <dbReference type="NCBI Taxonomy" id="515361"/>
    <lineage>
        <taxon>Bacteria</taxon>
        <taxon>Pseudomonadati</taxon>
        <taxon>Pseudomonadota</taxon>
        <taxon>Alphaproteobacteria</taxon>
        <taxon>Hyphomicrobiales</taxon>
        <taxon>Rhizobiaceae</taxon>
        <taxon>Rhizobium/Agrobacterium group</taxon>
        <taxon>Neorhizobium</taxon>
    </lineage>
</organism>
<dbReference type="InterPro" id="IPR001563">
    <property type="entry name" value="Peptidase_S10"/>
</dbReference>
<proteinExistence type="predicted"/>
<name>A0ABY8MDG2_9HYPH</name>
<keyword evidence="3" id="KW-0732">Signal</keyword>
<keyword evidence="7" id="KW-0614">Plasmid</keyword>
<dbReference type="GO" id="GO:0004180">
    <property type="term" value="F:carboxypeptidase activity"/>
    <property type="evidence" value="ECO:0007669"/>
    <property type="project" value="UniProtKB-KW"/>
</dbReference>
<evidence type="ECO:0000256" key="1">
    <source>
        <dbReference type="ARBA" id="ARBA00022645"/>
    </source>
</evidence>
<gene>
    <name evidence="7" type="ORF">QEO92_29640</name>
</gene>
<geneLocation type="plasmid" evidence="7 8">
    <name>unnamed1</name>
</geneLocation>
<evidence type="ECO:0000256" key="6">
    <source>
        <dbReference type="SAM" id="MobiDB-lite"/>
    </source>
</evidence>
<reference evidence="7 8" key="1">
    <citation type="submission" date="2023-04" db="EMBL/GenBank/DDBJ databases">
        <title>Neorhizobium petrolearium OS53, complete genome.</title>
        <authorList>
            <person name="Yu T."/>
        </authorList>
    </citation>
    <scope>NUCLEOTIDE SEQUENCE [LARGE SCALE GENOMIC DNA]</scope>
    <source>
        <strain evidence="7 8">OS53</strain>
        <plasmid evidence="7 8">unnamed1</plasmid>
    </source>
</reference>
<keyword evidence="4" id="KW-0378">Hydrolase</keyword>
<dbReference type="PANTHER" id="PTHR11802:SF3">
    <property type="entry name" value="RETINOID-INDUCIBLE SERINE CARBOXYPEPTIDASE"/>
    <property type="match status" value="1"/>
</dbReference>
<feature type="compositionally biased region" description="Basic and acidic residues" evidence="6">
    <location>
        <begin position="50"/>
        <end position="61"/>
    </location>
</feature>